<reference evidence="1" key="1">
    <citation type="submission" date="2020-04" db="EMBL/GenBank/DDBJ databases">
        <authorList>
            <person name="Brown S."/>
        </authorList>
    </citation>
    <scope>NUCLEOTIDE SEQUENCE</scope>
    <source>
        <strain evidence="1">DJ015</strain>
    </source>
</reference>
<dbReference type="EMBL" id="JABAGV010000029">
    <property type="protein sequence ID" value="MBC2475543.1"/>
    <property type="molecule type" value="Genomic_DNA"/>
</dbReference>
<dbReference type="AlphaFoldDB" id="A0AAW3W9T8"/>
<dbReference type="RefSeq" id="WP_171780697.1">
    <property type="nucleotide sequence ID" value="NZ_JABAGV010000029.1"/>
</dbReference>
<accession>A0AAW3W9T8</accession>
<protein>
    <submittedName>
        <fullName evidence="1">Uncharacterized protein</fullName>
    </submittedName>
</protein>
<evidence type="ECO:0000313" key="1">
    <source>
        <dbReference type="EMBL" id="MBC2475543.1"/>
    </source>
</evidence>
<reference evidence="1" key="2">
    <citation type="journal article" date="2022" name="Nat. Biotechnol.">
        <title>Carbon-negative production of acetone and isopropanol by gas fermentation at industrial pilot scale.</title>
        <authorList>
            <person name="Liew F.E."/>
            <person name="Nogle R."/>
            <person name="Abdalla T."/>
            <person name="Rasor B.J."/>
            <person name="Canter C."/>
            <person name="Jensen R.O."/>
            <person name="Wang L."/>
            <person name="Strutz J."/>
            <person name="Chirania P."/>
            <person name="De Tissera S."/>
            <person name="Mueller A.P."/>
            <person name="Ruan Z."/>
            <person name="Gao A."/>
            <person name="Tran L."/>
            <person name="Engle N.L."/>
            <person name="Bromley J.C."/>
            <person name="Daniell J."/>
            <person name="Conrado R."/>
            <person name="Tschaplinski T.J."/>
            <person name="Giannone R.J."/>
            <person name="Hettich R.L."/>
            <person name="Karim A.S."/>
            <person name="Simpson S.D."/>
            <person name="Brown S.D."/>
            <person name="Leang C."/>
            <person name="Jewett M.C."/>
            <person name="Kopke M."/>
        </authorList>
    </citation>
    <scope>NUCLEOTIDE SEQUENCE</scope>
    <source>
        <strain evidence="1">DJ015</strain>
    </source>
</reference>
<organism evidence="1 2">
    <name type="scientific">Clostridium beijerinckii</name>
    <name type="common">Clostridium MP</name>
    <dbReference type="NCBI Taxonomy" id="1520"/>
    <lineage>
        <taxon>Bacteria</taxon>
        <taxon>Bacillati</taxon>
        <taxon>Bacillota</taxon>
        <taxon>Clostridia</taxon>
        <taxon>Eubacteriales</taxon>
        <taxon>Clostridiaceae</taxon>
        <taxon>Clostridium</taxon>
    </lineage>
</organism>
<sequence length="502" mass="59268">MKKSILGEYNFTNNTAINFIDNSEEEINATILHETIHMLLTKQTIWGMACYLIRKVLVYDNSYEHILQNLCTHTRKVQESTAVFFECTYIIRTKGYNKFLNYLEYLKTSNKEYYGYIVPLVKFLRLLEPNSEIKIEAYELSTLILTLSKISLNSNLTEIELEKLKKKKLFKKFISNEENVKKYIPNKRFKAIADIAYTIIKENRELKIDYIIEKISFGMYYKNEKIEINDEDLTKLKEYFKEMHINSKRLEEISIYFETVRLVEINVEDLPKYSLPHSFSEFSSEKSCYKDIFNYAKNKLGILFYLGNLENMDKFDSSILFVSKEDIEIIKKELGERSTVMVYYDYVEKKVFSLNVSKSESEELINIHESTVVVNYKEYDIEKDDIIGINTDNKSIFIYCDRTYPNSIDLINKIAKEKCKARIIEYKNMYLLVIRVSDKTKFILPFVGISYYQVRSDIDSGKLNIELADNPDGVTETDNYILKTEDSVEQYDLIINCLFQIY</sequence>
<comment type="caution">
    <text evidence="1">The sequence shown here is derived from an EMBL/GenBank/DDBJ whole genome shotgun (WGS) entry which is preliminary data.</text>
</comment>
<name>A0AAW3W9T8_CLOBE</name>
<gene>
    <name evidence="1" type="ORF">HGI39_12640</name>
</gene>
<dbReference type="Proteomes" id="UP001194098">
    <property type="component" value="Unassembled WGS sequence"/>
</dbReference>
<evidence type="ECO:0000313" key="2">
    <source>
        <dbReference type="Proteomes" id="UP001194098"/>
    </source>
</evidence>
<proteinExistence type="predicted"/>